<evidence type="ECO:0000256" key="1">
    <source>
        <dbReference type="ARBA" id="ARBA00022441"/>
    </source>
</evidence>
<dbReference type="SUPFAM" id="SSF50965">
    <property type="entry name" value="Galactose oxidase, central domain"/>
    <property type="match status" value="1"/>
</dbReference>
<protein>
    <submittedName>
        <fullName evidence="5">N-acetylneuraminate epimerase</fullName>
        <ecNumber evidence="5">5.1.3.24</ecNumber>
    </submittedName>
</protein>
<feature type="domain" description="DUF5060" evidence="4">
    <location>
        <begin position="39"/>
        <end position="121"/>
    </location>
</feature>
<dbReference type="PANTHER" id="PTHR46344:SF27">
    <property type="entry name" value="KELCH REPEAT SUPERFAMILY PROTEIN"/>
    <property type="match status" value="1"/>
</dbReference>
<sequence>MIRQLFSTVLLLTVCCQVGLTQPPRSSDGDGSVRVSGELKMWHKVVLDLSGPYAHEKDDAPNPFTDIRMTVTFTHAGGKQITVPGYFAADGNAANTSADAGTVWRALFAPDEAGEWTYEISMVQGEDAALDANAPSKPLLPFDGKRGKFQITDSDKQGRDLRAHGRLDYVRKHYLQFAGSKKYFLKVGADAPETLLAYADFDNTIAGNAKKAPLKTWSAHEQDWKDGDPTWQNGKGKGLIGAVNYLSGKGCNAFSFLTYNAGGDGDNVWPFVSRNDKLHYDCSKLDQWGTVFEHGTHKGMHLHFKMQETEIDDNRIGTGGKTGNVPESLDGGALGRERKLYCRELIARFGHNLALNWNLGEENTQSTDELQAMIDYIVQTDPYDHPVVIHTFPNQQDKVYKPLLGEQSKLTGTSLQNSNLESTHAQTIKWVDASAKTGKPWVVAFDESGSAAHGQCPDLGYQGFDGHDASGKMIYTQDKVRKQTLWGTLMGGGAGCEYYFGYKFDQNDLLCEDWRSRDQSWDYCRIAIGFFHDHEIPFWEMKNADALVGNPDHGTSVYCFAKQDQVYLVYLPNGGESKLDLSDATGSFTVAWFNPRDGGDLQEGSLTAVDGGGTVSLGMPPQDADQDWLVVLKKKEQSRISQRPLNWQRVSTSGKPHARHEAGFIECDGKMYLLGGRRIQPVDIFDPKTQTWTQGKTPPIEVHHFQPVVWNHRIYLAGAMTGRYPREKAIDRILIYDPRIDEWSWGPEIPADRRRGGSGVVLDGDSLYMACGIQNGHWDGWVTWLDRLDLKTGTWERLPDAPRARDHFQSVLIDNKIYAAGGRKTSGVSKQIFDLTIAEVDMYDLDAGTWSTLPVQSNLPTPRAGCFAFRMGDELLIAGGESMQPTAHDQIEAFDTKTGSWRVMSVFSQGRHGTGIGQYEDMLYTAAGATSQGGRLELDSTEVLILPSK</sequence>
<dbReference type="GO" id="GO:0016853">
    <property type="term" value="F:isomerase activity"/>
    <property type="evidence" value="ECO:0007669"/>
    <property type="project" value="UniProtKB-KW"/>
</dbReference>
<keyword evidence="6" id="KW-1185">Reference proteome</keyword>
<dbReference type="PANTHER" id="PTHR46344">
    <property type="entry name" value="OS02G0202900 PROTEIN"/>
    <property type="match status" value="1"/>
</dbReference>
<dbReference type="RefSeq" id="WP_231617220.1">
    <property type="nucleotide sequence ID" value="NZ_SJPY01000001.1"/>
</dbReference>
<dbReference type="InterPro" id="IPR015915">
    <property type="entry name" value="Kelch-typ_b-propeller"/>
</dbReference>
<keyword evidence="1" id="KW-0880">Kelch repeat</keyword>
<name>A0A5C6E9F4_9BACT</name>
<dbReference type="Gene3D" id="2.60.40.10">
    <property type="entry name" value="Immunoglobulins"/>
    <property type="match status" value="1"/>
</dbReference>
<dbReference type="AlphaFoldDB" id="A0A5C6E9F4"/>
<accession>A0A5C6E9F4</accession>
<evidence type="ECO:0000313" key="5">
    <source>
        <dbReference type="EMBL" id="TWU45155.1"/>
    </source>
</evidence>
<dbReference type="Gene3D" id="2.120.10.80">
    <property type="entry name" value="Kelch-type beta propeller"/>
    <property type="match status" value="1"/>
</dbReference>
<dbReference type="EMBL" id="SJPY01000001">
    <property type="protein sequence ID" value="TWU45155.1"/>
    <property type="molecule type" value="Genomic_DNA"/>
</dbReference>
<dbReference type="InterPro" id="IPR024749">
    <property type="entry name" value="Collagen-bd_put"/>
</dbReference>
<evidence type="ECO:0000259" key="3">
    <source>
        <dbReference type="Pfam" id="PF12904"/>
    </source>
</evidence>
<proteinExistence type="predicted"/>
<reference evidence="5 6" key="1">
    <citation type="submission" date="2019-02" db="EMBL/GenBank/DDBJ databases">
        <title>Deep-cultivation of Planctomycetes and their phenomic and genomic characterization uncovers novel biology.</title>
        <authorList>
            <person name="Wiegand S."/>
            <person name="Jogler M."/>
            <person name="Boedeker C."/>
            <person name="Pinto D."/>
            <person name="Vollmers J."/>
            <person name="Rivas-Marin E."/>
            <person name="Kohn T."/>
            <person name="Peeters S.H."/>
            <person name="Heuer A."/>
            <person name="Rast P."/>
            <person name="Oberbeckmann S."/>
            <person name="Bunk B."/>
            <person name="Jeske O."/>
            <person name="Meyerdierks A."/>
            <person name="Storesund J.E."/>
            <person name="Kallscheuer N."/>
            <person name="Luecker S."/>
            <person name="Lage O.M."/>
            <person name="Pohl T."/>
            <person name="Merkel B.J."/>
            <person name="Hornburger P."/>
            <person name="Mueller R.-W."/>
            <person name="Bruemmer F."/>
            <person name="Labrenz M."/>
            <person name="Spormann A.M."/>
            <person name="Op Den Camp H."/>
            <person name="Overmann J."/>
            <person name="Amann R."/>
            <person name="Jetten M.S.M."/>
            <person name="Mascher T."/>
            <person name="Medema M.H."/>
            <person name="Devos D.P."/>
            <person name="Kaster A.-K."/>
            <person name="Ovreas L."/>
            <person name="Rohde M."/>
            <person name="Galperin M.Y."/>
            <person name="Jogler C."/>
        </authorList>
    </citation>
    <scope>NUCLEOTIDE SEQUENCE [LARGE SCALE GENOMIC DNA]</scope>
    <source>
        <strain evidence="5 6">Q31b</strain>
    </source>
</reference>
<keyword evidence="2" id="KW-0677">Repeat</keyword>
<gene>
    <name evidence="5" type="primary">nanM_1</name>
    <name evidence="5" type="ORF">Q31b_03260</name>
</gene>
<dbReference type="InterPro" id="IPR032260">
    <property type="entry name" value="DUF5060"/>
</dbReference>
<comment type="caution">
    <text evidence="5">The sequence shown here is derived from an EMBL/GenBank/DDBJ whole genome shotgun (WGS) entry which is preliminary data.</text>
</comment>
<keyword evidence="5" id="KW-0413">Isomerase</keyword>
<dbReference type="Pfam" id="PF12904">
    <property type="entry name" value="Collagen_bind_2"/>
    <property type="match status" value="1"/>
</dbReference>
<evidence type="ECO:0000259" key="4">
    <source>
        <dbReference type="Pfam" id="PF16586"/>
    </source>
</evidence>
<dbReference type="InterPro" id="IPR011043">
    <property type="entry name" value="Gal_Oxase/kelch_b-propeller"/>
</dbReference>
<dbReference type="InterPro" id="IPR006652">
    <property type="entry name" value="Kelch_1"/>
</dbReference>
<dbReference type="Proteomes" id="UP000315471">
    <property type="component" value="Unassembled WGS sequence"/>
</dbReference>
<evidence type="ECO:0000313" key="6">
    <source>
        <dbReference type="Proteomes" id="UP000315471"/>
    </source>
</evidence>
<dbReference type="Pfam" id="PF16586">
    <property type="entry name" value="DUF5060"/>
    <property type="match status" value="1"/>
</dbReference>
<dbReference type="SMART" id="SM00612">
    <property type="entry name" value="Kelch"/>
    <property type="match status" value="4"/>
</dbReference>
<dbReference type="InterPro" id="IPR013783">
    <property type="entry name" value="Ig-like_fold"/>
</dbReference>
<dbReference type="EC" id="5.1.3.24" evidence="5"/>
<organism evidence="5 6">
    <name type="scientific">Novipirellula aureliae</name>
    <dbReference type="NCBI Taxonomy" id="2527966"/>
    <lineage>
        <taxon>Bacteria</taxon>
        <taxon>Pseudomonadati</taxon>
        <taxon>Planctomycetota</taxon>
        <taxon>Planctomycetia</taxon>
        <taxon>Pirellulales</taxon>
        <taxon>Pirellulaceae</taxon>
        <taxon>Novipirellula</taxon>
    </lineage>
</organism>
<evidence type="ECO:0000256" key="2">
    <source>
        <dbReference type="ARBA" id="ARBA00022737"/>
    </source>
</evidence>
<dbReference type="Gene3D" id="3.20.20.80">
    <property type="entry name" value="Glycosidases"/>
    <property type="match status" value="1"/>
</dbReference>
<feature type="domain" description="Putative collagen-binding" evidence="3">
    <location>
        <begin position="553"/>
        <end position="632"/>
    </location>
</feature>
<dbReference type="Pfam" id="PF24681">
    <property type="entry name" value="Kelch_KLHDC2_KLHL20_DRC7"/>
    <property type="match status" value="1"/>
</dbReference>